<sequence>MPRPYVGEAAATINSPGPATKDMYVRGASAAGEGECTPPAYLAANVEDCTYASTDEGDNEATDEPGIESLYHAPPTIADSVAADHEACVQPSVDESIDRVTIPEKPRSRKPTAIHGSPFTDPTHLLGARKSKKEMNEGVIGADEPRAVDDPSERSMDLPVLDVQALSVEGSGIGPSVEELSMIKLTKQVLASCIFAPLSATEMELVTKVTLHNKGRISSVIWDNFKATPQSNVRYRIALVLMFLRSTTYADAGQCEVVTPKCPEQRKYV</sequence>
<evidence type="ECO:0000256" key="1">
    <source>
        <dbReference type="SAM" id="MobiDB-lite"/>
    </source>
</evidence>
<evidence type="ECO:0000313" key="2">
    <source>
        <dbReference type="EMBL" id="KAJ8434761.1"/>
    </source>
</evidence>
<dbReference type="EMBL" id="JAKOGI010000454">
    <property type="protein sequence ID" value="KAJ8434761.1"/>
    <property type="molecule type" value="Genomic_DNA"/>
</dbReference>
<gene>
    <name evidence="2" type="ORF">Cgig2_019686</name>
</gene>
<accession>A0A9Q1QAY6</accession>
<evidence type="ECO:0000313" key="3">
    <source>
        <dbReference type="Proteomes" id="UP001153076"/>
    </source>
</evidence>
<dbReference type="AlphaFoldDB" id="A0A9Q1QAY6"/>
<comment type="caution">
    <text evidence="2">The sequence shown here is derived from an EMBL/GenBank/DDBJ whole genome shotgun (WGS) entry which is preliminary data.</text>
</comment>
<feature type="compositionally biased region" description="Basic and acidic residues" evidence="1">
    <location>
        <begin position="143"/>
        <end position="154"/>
    </location>
</feature>
<name>A0A9Q1QAY6_9CARY</name>
<dbReference type="Proteomes" id="UP001153076">
    <property type="component" value="Unassembled WGS sequence"/>
</dbReference>
<feature type="region of interest" description="Disordered" evidence="1">
    <location>
        <begin position="104"/>
        <end position="154"/>
    </location>
</feature>
<keyword evidence="3" id="KW-1185">Reference proteome</keyword>
<protein>
    <submittedName>
        <fullName evidence="2">Uncharacterized protein</fullName>
    </submittedName>
</protein>
<proteinExistence type="predicted"/>
<reference evidence="2" key="1">
    <citation type="submission" date="2022-04" db="EMBL/GenBank/DDBJ databases">
        <title>Carnegiea gigantea Genome sequencing and assembly v2.</title>
        <authorList>
            <person name="Copetti D."/>
            <person name="Sanderson M.J."/>
            <person name="Burquez A."/>
            <person name="Wojciechowski M.F."/>
        </authorList>
    </citation>
    <scope>NUCLEOTIDE SEQUENCE</scope>
    <source>
        <strain evidence="2">SGP5-SGP5p</strain>
        <tissue evidence="2">Aerial part</tissue>
    </source>
</reference>
<organism evidence="2 3">
    <name type="scientific">Carnegiea gigantea</name>
    <dbReference type="NCBI Taxonomy" id="171969"/>
    <lineage>
        <taxon>Eukaryota</taxon>
        <taxon>Viridiplantae</taxon>
        <taxon>Streptophyta</taxon>
        <taxon>Embryophyta</taxon>
        <taxon>Tracheophyta</taxon>
        <taxon>Spermatophyta</taxon>
        <taxon>Magnoliopsida</taxon>
        <taxon>eudicotyledons</taxon>
        <taxon>Gunneridae</taxon>
        <taxon>Pentapetalae</taxon>
        <taxon>Caryophyllales</taxon>
        <taxon>Cactineae</taxon>
        <taxon>Cactaceae</taxon>
        <taxon>Cactoideae</taxon>
        <taxon>Echinocereeae</taxon>
        <taxon>Carnegiea</taxon>
    </lineage>
</organism>